<dbReference type="Pfam" id="PF10997">
    <property type="entry name" value="Amj"/>
    <property type="match status" value="1"/>
</dbReference>
<dbReference type="Proteomes" id="UP000217785">
    <property type="component" value="Unassembled WGS sequence"/>
</dbReference>
<dbReference type="GO" id="GO:0009252">
    <property type="term" value="P:peptidoglycan biosynthetic process"/>
    <property type="evidence" value="ECO:0007669"/>
    <property type="project" value="UniProtKB-UniRule"/>
</dbReference>
<keyword evidence="1" id="KW-0133">Cell shape</keyword>
<comment type="subcellular location">
    <subcellularLocation>
        <location evidence="1">Cell membrane</location>
        <topology evidence="1">Multi-pass membrane protein</topology>
    </subcellularLocation>
</comment>
<comment type="caution">
    <text evidence="1">Lacks conserved residue(s) required for the propagation of feature annotation.</text>
</comment>
<accession>A0A292YSZ0</accession>
<gene>
    <name evidence="1" type="primary">amj</name>
    <name evidence="2" type="ORF">EFBL_3290</name>
</gene>
<keyword evidence="1" id="KW-1003">Cell membrane</keyword>
<dbReference type="UniPathway" id="UPA00219"/>
<dbReference type="HAMAP" id="MF_02077">
    <property type="entry name" value="Amj_flippase"/>
    <property type="match status" value="1"/>
</dbReference>
<dbReference type="AlphaFoldDB" id="A0A292YSZ0"/>
<keyword evidence="1" id="KW-0813">Transport</keyword>
<comment type="pathway">
    <text evidence="1">Cell wall biogenesis; peptidoglycan biosynthesis.</text>
</comment>
<keyword evidence="1" id="KW-0472">Membrane</keyword>
<feature type="transmembrane region" description="Helical" evidence="1">
    <location>
        <begin position="195"/>
        <end position="215"/>
    </location>
</feature>
<feature type="transmembrane region" description="Helical" evidence="1">
    <location>
        <begin position="80"/>
        <end position="105"/>
    </location>
</feature>
<dbReference type="EMBL" id="BDUF01000106">
    <property type="protein sequence ID" value="GAX91600.1"/>
    <property type="molecule type" value="Genomic_DNA"/>
</dbReference>
<keyword evidence="1" id="KW-0961">Cell wall biogenesis/degradation</keyword>
<comment type="function">
    <text evidence="1">Involved in peptidoglycan biosynthesis. Transports lipid-linked peptidoglycan precursors from the inner to the outer leaflet of the cytoplasmic membrane.</text>
</comment>
<comment type="caution">
    <text evidence="2">The sequence shown here is derived from an EMBL/GenBank/DDBJ whole genome shotgun (WGS) entry which is preliminary data.</text>
</comment>
<evidence type="ECO:0000313" key="2">
    <source>
        <dbReference type="EMBL" id="GAX91600.1"/>
    </source>
</evidence>
<evidence type="ECO:0000313" key="3">
    <source>
        <dbReference type="Proteomes" id="UP000217785"/>
    </source>
</evidence>
<protein>
    <recommendedName>
        <fullName evidence="1">Lipid II flippase Amj</fullName>
    </recommendedName>
</protein>
<name>A0A292YSZ0_9BACL</name>
<dbReference type="RefSeq" id="WP_231705859.1">
    <property type="nucleotide sequence ID" value="NZ_BDUF01000106.1"/>
</dbReference>
<dbReference type="GO" id="GO:0005886">
    <property type="term" value="C:plasma membrane"/>
    <property type="evidence" value="ECO:0007669"/>
    <property type="project" value="UniProtKB-SubCell"/>
</dbReference>
<keyword evidence="1" id="KW-0573">Peptidoglycan synthesis</keyword>
<reference evidence="3" key="1">
    <citation type="submission" date="2017-07" db="EMBL/GenBank/DDBJ databases">
        <title>Draft genome sequence of Effusibacillus lacus strain skLN1.</title>
        <authorList>
            <person name="Watanabe M."/>
            <person name="Kojima H."/>
            <person name="Fukui M."/>
        </authorList>
    </citation>
    <scope>NUCLEOTIDE SEQUENCE [LARGE SCALE GENOMIC DNA]</scope>
    <source>
        <strain evidence="3">skLN1</strain>
    </source>
</reference>
<keyword evidence="1" id="KW-0812">Transmembrane</keyword>
<keyword evidence="3" id="KW-1185">Reference proteome</keyword>
<feature type="transmembrane region" description="Helical" evidence="1">
    <location>
        <begin position="158"/>
        <end position="183"/>
    </location>
</feature>
<feature type="transmembrane region" description="Helical" evidence="1">
    <location>
        <begin position="236"/>
        <end position="261"/>
    </location>
</feature>
<organism evidence="2 3">
    <name type="scientific">Effusibacillus lacus</name>
    <dbReference type="NCBI Taxonomy" id="1348429"/>
    <lineage>
        <taxon>Bacteria</taxon>
        <taxon>Bacillati</taxon>
        <taxon>Bacillota</taxon>
        <taxon>Bacilli</taxon>
        <taxon>Bacillales</taxon>
        <taxon>Alicyclobacillaceae</taxon>
        <taxon>Effusibacillus</taxon>
    </lineage>
</organism>
<proteinExistence type="inferred from homology"/>
<keyword evidence="1" id="KW-1133">Transmembrane helix</keyword>
<dbReference type="GO" id="GO:0015648">
    <property type="term" value="F:lipid-linked peptidoglycan transporter activity"/>
    <property type="evidence" value="ECO:0007669"/>
    <property type="project" value="UniProtKB-UniRule"/>
</dbReference>
<dbReference type="GO" id="GO:0008360">
    <property type="term" value="P:regulation of cell shape"/>
    <property type="evidence" value="ECO:0007669"/>
    <property type="project" value="UniProtKB-KW"/>
</dbReference>
<evidence type="ECO:0000256" key="1">
    <source>
        <dbReference type="HAMAP-Rule" id="MF_02077"/>
    </source>
</evidence>
<sequence length="267" mass="29102">MTEKLLLICLFTMTIHMIETLSHAVRLAGVRVAKLAVAISLFNMAVIVSRTANTFQATLTGSLVDAARGNQQIEMLKDQFHIILGSASLGTVVGMILLPTFVGLFSRAIIQLEHAGSIPQLVRNTMTIHHLTLAKKHLRWPKWEMVSRMRIGGIPKRLLLLNIVGTAVYTVGVLAALYASVLAPEFSATAQSASGWINGLAVIVLLIFVDPKIALLTEQVMQGKQELWTIDKIVGLLMVTRLLGTLLAQILLLPAAHWVAWVSSIFG</sequence>
<dbReference type="InterPro" id="IPR021260">
    <property type="entry name" value="Amj"/>
</dbReference>
<comment type="similarity">
    <text evidence="1">Belongs to the Amj family.</text>
</comment>
<dbReference type="GO" id="GO:0071555">
    <property type="term" value="P:cell wall organization"/>
    <property type="evidence" value="ECO:0007669"/>
    <property type="project" value="UniProtKB-KW"/>
</dbReference>